<comment type="caution">
    <text evidence="3">The sequence shown here is derived from an EMBL/GenBank/DDBJ whole genome shotgun (WGS) entry which is preliminary data.</text>
</comment>
<dbReference type="Pfam" id="PF04119">
    <property type="entry name" value="HSP9_HSP12"/>
    <property type="match status" value="1"/>
</dbReference>
<sequence>MSDSMRKGLGEQAQEKVTPDSQKSTLDKASETATGLGDKAAAAVQPSDSKSTTQKAGDTVRGGSDDAQSEGKGLVQSASDSLSGAAQSQVRRILAMAKERSINPATAALKASKAKQIKKSKANLATQRNEKLARRNPHRLQKQIDDLKKTEENGSIRPRDKQMLEQLEKDLRAVTKAREALGEKAPKFNEYRERRDDFENEQGRGVLGKRRRDGERVEESETDEDVKDIPMPKDTENMPPLPRRKNPRNANETPLGGSRGGFEQDLKPDLSLPSKPAVKPSPVVLESAPVTRNLRKEAVSQFVPSSVSQNLKRLKGEGDRYLEPEEADRLEQSGYKAVEKVVEEAVKEAQFNTMGKTSDFEEEAAMLEQELQDVEMDGDTRQAGLRDAQGVADEAAKEAEFNMMIEELEGSKDTELRAERNLRQVEIEEVEDEDS</sequence>
<evidence type="ECO:0000313" key="3">
    <source>
        <dbReference type="EMBL" id="KAE9962381.1"/>
    </source>
</evidence>
<evidence type="ECO:0000256" key="1">
    <source>
        <dbReference type="SAM" id="MobiDB-lite"/>
    </source>
</evidence>
<feature type="compositionally biased region" description="Basic and acidic residues" evidence="1">
    <location>
        <begin position="178"/>
        <end position="197"/>
    </location>
</feature>
<evidence type="ECO:0000313" key="4">
    <source>
        <dbReference type="Proteomes" id="UP000433883"/>
    </source>
</evidence>
<evidence type="ECO:0000259" key="2">
    <source>
        <dbReference type="Pfam" id="PF09429"/>
    </source>
</evidence>
<feature type="compositionally biased region" description="Polar residues" evidence="1">
    <location>
        <begin position="46"/>
        <end position="56"/>
    </location>
</feature>
<dbReference type="AlphaFoldDB" id="A0A8H3YLU6"/>
<dbReference type="GO" id="GO:0006396">
    <property type="term" value="P:RNA processing"/>
    <property type="evidence" value="ECO:0007669"/>
    <property type="project" value="InterPro"/>
</dbReference>
<proteinExistence type="predicted"/>
<dbReference type="Proteomes" id="UP000433883">
    <property type="component" value="Unassembled WGS sequence"/>
</dbReference>
<feature type="region of interest" description="Disordered" evidence="1">
    <location>
        <begin position="1"/>
        <end position="162"/>
    </location>
</feature>
<feature type="compositionally biased region" description="Basic residues" evidence="1">
    <location>
        <begin position="112"/>
        <end position="121"/>
    </location>
</feature>
<dbReference type="EMBL" id="WNWQ01001069">
    <property type="protein sequence ID" value="KAE9962381.1"/>
    <property type="molecule type" value="Genomic_DNA"/>
</dbReference>
<dbReference type="InterPro" id="IPR007250">
    <property type="entry name" value="HSP9_HSP12"/>
</dbReference>
<feature type="region of interest" description="Disordered" evidence="1">
    <location>
        <begin position="178"/>
        <end position="280"/>
    </location>
</feature>
<name>A0A8H3YLU6_VENIN</name>
<accession>A0A8H3YLU6</accession>
<dbReference type="Gene3D" id="6.10.280.100">
    <property type="match status" value="1"/>
</dbReference>
<feature type="domain" description="Wbp11/ELF5/Saf1 N-terminal" evidence="2">
    <location>
        <begin position="99"/>
        <end position="176"/>
    </location>
</feature>
<feature type="compositionally biased region" description="Basic and acidic residues" evidence="1">
    <location>
        <begin position="1"/>
        <end position="18"/>
    </location>
</feature>
<reference evidence="3 4" key="1">
    <citation type="submission" date="2019-11" db="EMBL/GenBank/DDBJ databases">
        <title>Venturia inaequalis Genome Resource.</title>
        <authorList>
            <person name="Lichtner F.J."/>
        </authorList>
    </citation>
    <scope>NUCLEOTIDE SEQUENCE [LARGE SCALE GENOMIC DNA]</scope>
    <source>
        <strain evidence="3">Bline_iso_100314</strain>
    </source>
</reference>
<feature type="compositionally biased region" description="Polar residues" evidence="1">
    <location>
        <begin position="76"/>
        <end position="90"/>
    </location>
</feature>
<dbReference type="InterPro" id="IPR019007">
    <property type="entry name" value="Wbp11/ELF5/Saf1_N"/>
</dbReference>
<dbReference type="Pfam" id="PF09429">
    <property type="entry name" value="Wbp11"/>
    <property type="match status" value="1"/>
</dbReference>
<feature type="compositionally biased region" description="Basic and acidic residues" evidence="1">
    <location>
        <begin position="227"/>
        <end position="236"/>
    </location>
</feature>
<protein>
    <recommendedName>
        <fullName evidence="2">Wbp11/ELF5/Saf1 N-terminal domain-containing protein</fullName>
    </recommendedName>
</protein>
<feature type="compositionally biased region" description="Low complexity" evidence="1">
    <location>
        <begin position="270"/>
        <end position="280"/>
    </location>
</feature>
<organism evidence="3 4">
    <name type="scientific">Venturia inaequalis</name>
    <name type="common">Apple scab fungus</name>
    <dbReference type="NCBI Taxonomy" id="5025"/>
    <lineage>
        <taxon>Eukaryota</taxon>
        <taxon>Fungi</taxon>
        <taxon>Dikarya</taxon>
        <taxon>Ascomycota</taxon>
        <taxon>Pezizomycotina</taxon>
        <taxon>Dothideomycetes</taxon>
        <taxon>Pleosporomycetidae</taxon>
        <taxon>Venturiales</taxon>
        <taxon>Venturiaceae</taxon>
        <taxon>Venturia</taxon>
    </lineage>
</organism>
<gene>
    <name evidence="3" type="ORF">BLS_000393</name>
</gene>
<feature type="compositionally biased region" description="Basic and acidic residues" evidence="1">
    <location>
        <begin position="142"/>
        <end position="162"/>
    </location>
</feature>